<dbReference type="PANTHER" id="PTHR21266">
    <property type="entry name" value="IRON-SULFUR DOMAIN CONTAINING PROTEIN"/>
    <property type="match status" value="1"/>
</dbReference>
<keyword evidence="8" id="KW-0408">Iron</keyword>
<dbReference type="SUPFAM" id="SSF50022">
    <property type="entry name" value="ISP domain"/>
    <property type="match status" value="1"/>
</dbReference>
<feature type="domain" description="Rieske" evidence="12">
    <location>
        <begin position="11"/>
        <end position="122"/>
    </location>
</feature>
<gene>
    <name evidence="13" type="ORF">ENR15_11530</name>
</gene>
<evidence type="ECO:0000256" key="6">
    <source>
        <dbReference type="ARBA" id="ARBA00022989"/>
    </source>
</evidence>
<evidence type="ECO:0000256" key="5">
    <source>
        <dbReference type="ARBA" id="ARBA00022946"/>
    </source>
</evidence>
<dbReference type="GO" id="GO:0010277">
    <property type="term" value="F:chlorophyllide a oxygenase activity"/>
    <property type="evidence" value="ECO:0007669"/>
    <property type="project" value="InterPro"/>
</dbReference>
<keyword evidence="7" id="KW-0560">Oxidoreductase</keyword>
<evidence type="ECO:0000256" key="1">
    <source>
        <dbReference type="ARBA" id="ARBA00004370"/>
    </source>
</evidence>
<dbReference type="PANTHER" id="PTHR21266:SF32">
    <property type="entry name" value="CHOLESTEROL 7-DESATURASE NVD"/>
    <property type="match status" value="1"/>
</dbReference>
<evidence type="ECO:0000256" key="8">
    <source>
        <dbReference type="ARBA" id="ARBA00023004"/>
    </source>
</evidence>
<dbReference type="GO" id="GO:0051537">
    <property type="term" value="F:2 iron, 2 sulfur cluster binding"/>
    <property type="evidence" value="ECO:0007669"/>
    <property type="project" value="UniProtKB-KW"/>
</dbReference>
<evidence type="ECO:0000259" key="12">
    <source>
        <dbReference type="PROSITE" id="PS51296"/>
    </source>
</evidence>
<evidence type="ECO:0000256" key="3">
    <source>
        <dbReference type="ARBA" id="ARBA00022714"/>
    </source>
</evidence>
<dbReference type="InterPro" id="IPR036922">
    <property type="entry name" value="Rieske_2Fe-2S_sf"/>
</dbReference>
<dbReference type="GO" id="GO:0016705">
    <property type="term" value="F:oxidoreductase activity, acting on paired donors, with incorporation or reduction of molecular oxygen"/>
    <property type="evidence" value="ECO:0007669"/>
    <property type="project" value="UniProtKB-ARBA"/>
</dbReference>
<dbReference type="InterPro" id="IPR013626">
    <property type="entry name" value="PaO"/>
</dbReference>
<feature type="transmembrane region" description="Helical" evidence="11">
    <location>
        <begin position="380"/>
        <end position="398"/>
    </location>
</feature>
<evidence type="ECO:0000256" key="11">
    <source>
        <dbReference type="SAM" id="Phobius"/>
    </source>
</evidence>
<name>A0A7C3VQG9_9CYAN</name>
<keyword evidence="10 11" id="KW-0472">Membrane</keyword>
<protein>
    <submittedName>
        <fullName evidence="13">Pheophorbide a oxygenase</fullName>
    </submittedName>
</protein>
<dbReference type="PROSITE" id="PS51296">
    <property type="entry name" value="RIESKE"/>
    <property type="match status" value="1"/>
</dbReference>
<evidence type="ECO:0000256" key="10">
    <source>
        <dbReference type="ARBA" id="ARBA00023136"/>
    </source>
</evidence>
<dbReference type="GO" id="GO:0016020">
    <property type="term" value="C:membrane"/>
    <property type="evidence" value="ECO:0007669"/>
    <property type="project" value="UniProtKB-SubCell"/>
</dbReference>
<keyword evidence="5" id="KW-0809">Transit peptide</keyword>
<comment type="subcellular location">
    <subcellularLocation>
        <location evidence="1">Membrane</location>
    </subcellularLocation>
</comment>
<dbReference type="GO" id="GO:0046872">
    <property type="term" value="F:metal ion binding"/>
    <property type="evidence" value="ECO:0007669"/>
    <property type="project" value="UniProtKB-KW"/>
</dbReference>
<sequence length="444" mass="51347">MNTEFNFFQQWYPVSPVEDLDPSKPTPITILGMRLVVWKPGNSDKFSIFLDECPHRLAPLSEGRIDEKTGNLSCAYHGWEFDPNGICTRIPQAENPEIVTKNQQNFCTLVFPVQEAKDLLWVWADPNSPELAQKTPLPLSPQIDASKGFVWSSYVRDLEYDWQTLVENVVDPGHVPFAHHGVQGAREKAVPLLIKIIESTPEIILAKIDRKMATTITFQPPCRLEYESVFGVEGKKGGLVVYCLPVLPGKSRIVAQFPQNFAKTLHKLTPRWWAHTTLRNLVIDGDMIFLHQQERTVQRKPNSATWKDIYKMPTEADRMVIEFRRWFDKYCHGKLPWEQVGITPELPPLNKNRASMLNRYEQHTRHCHSCRETLKWVERWQIILLAYFAITVATVAVLPDATRYSWFGLTFTATALLGLGVWAWLRFGLQPRFYFLDYVHQEKK</sequence>
<keyword evidence="9" id="KW-0411">Iron-sulfur</keyword>
<evidence type="ECO:0000256" key="4">
    <source>
        <dbReference type="ARBA" id="ARBA00022723"/>
    </source>
</evidence>
<dbReference type="InterPro" id="IPR017941">
    <property type="entry name" value="Rieske_2Fe-2S"/>
</dbReference>
<dbReference type="Gene3D" id="3.90.380.10">
    <property type="entry name" value="Naphthalene 1,2-dioxygenase Alpha Subunit, Chain A, domain 1"/>
    <property type="match status" value="1"/>
</dbReference>
<dbReference type="Gene3D" id="2.102.10.10">
    <property type="entry name" value="Rieske [2Fe-2S] iron-sulphur domain"/>
    <property type="match status" value="1"/>
</dbReference>
<dbReference type="InterPro" id="IPR050584">
    <property type="entry name" value="Cholesterol_7-desaturase"/>
</dbReference>
<evidence type="ECO:0000256" key="2">
    <source>
        <dbReference type="ARBA" id="ARBA00022692"/>
    </source>
</evidence>
<keyword evidence="2 11" id="KW-0812">Transmembrane</keyword>
<comment type="caution">
    <text evidence="13">The sequence shown here is derived from an EMBL/GenBank/DDBJ whole genome shotgun (WGS) entry which is preliminary data.</text>
</comment>
<dbReference type="AlphaFoldDB" id="A0A7C3VQG9"/>
<feature type="transmembrane region" description="Helical" evidence="11">
    <location>
        <begin position="404"/>
        <end position="425"/>
    </location>
</feature>
<dbReference type="Pfam" id="PF08417">
    <property type="entry name" value="PaO"/>
    <property type="match status" value="1"/>
</dbReference>
<dbReference type="EMBL" id="DSPX01000119">
    <property type="protein sequence ID" value="HGG01251.1"/>
    <property type="molecule type" value="Genomic_DNA"/>
</dbReference>
<keyword evidence="4" id="KW-0479">Metal-binding</keyword>
<evidence type="ECO:0000313" key="13">
    <source>
        <dbReference type="EMBL" id="HGG01251.1"/>
    </source>
</evidence>
<keyword evidence="3" id="KW-0001">2Fe-2S</keyword>
<reference evidence="13" key="1">
    <citation type="journal article" date="2020" name="mSystems">
        <title>Genome- and Community-Level Interaction Insights into Carbon Utilization and Element Cycling Functions of Hydrothermarchaeota in Hydrothermal Sediment.</title>
        <authorList>
            <person name="Zhou Z."/>
            <person name="Liu Y."/>
            <person name="Xu W."/>
            <person name="Pan J."/>
            <person name="Luo Z.H."/>
            <person name="Li M."/>
        </authorList>
    </citation>
    <scope>NUCLEOTIDE SEQUENCE [LARGE SCALE GENOMIC DNA]</scope>
    <source>
        <strain evidence="13">SpSt-374</strain>
    </source>
</reference>
<evidence type="ECO:0000256" key="9">
    <source>
        <dbReference type="ARBA" id="ARBA00023014"/>
    </source>
</evidence>
<evidence type="ECO:0000256" key="7">
    <source>
        <dbReference type="ARBA" id="ARBA00023002"/>
    </source>
</evidence>
<keyword evidence="6 11" id="KW-1133">Transmembrane helix</keyword>
<proteinExistence type="predicted"/>
<accession>A0A7C3VQG9</accession>
<dbReference type="GO" id="GO:0005737">
    <property type="term" value="C:cytoplasm"/>
    <property type="evidence" value="ECO:0007669"/>
    <property type="project" value="TreeGrafter"/>
</dbReference>
<organism evidence="13">
    <name type="scientific">Planktothricoides sp. SpSt-374</name>
    <dbReference type="NCBI Taxonomy" id="2282167"/>
    <lineage>
        <taxon>Bacteria</taxon>
        <taxon>Bacillati</taxon>
        <taxon>Cyanobacteriota</taxon>
        <taxon>Cyanophyceae</taxon>
        <taxon>Oscillatoriophycideae</taxon>
        <taxon>Oscillatoriales</taxon>
        <taxon>Oscillatoriaceae</taxon>
        <taxon>Planktothricoides</taxon>
    </lineage>
</organism>
<dbReference type="Pfam" id="PF00355">
    <property type="entry name" value="Rieske"/>
    <property type="match status" value="1"/>
</dbReference>
<dbReference type="SUPFAM" id="SSF55961">
    <property type="entry name" value="Bet v1-like"/>
    <property type="match status" value="1"/>
</dbReference>